<name>A0AA88SR41_9ASTE</name>
<dbReference type="Proteomes" id="UP001188597">
    <property type="component" value="Unassembled WGS sequence"/>
</dbReference>
<gene>
    <name evidence="2" type="ORF">RJ639_024873</name>
</gene>
<dbReference type="InterPro" id="IPR002156">
    <property type="entry name" value="RNaseH_domain"/>
</dbReference>
<dbReference type="InterPro" id="IPR012337">
    <property type="entry name" value="RNaseH-like_sf"/>
</dbReference>
<dbReference type="AlphaFoldDB" id="A0AA88SR41"/>
<dbReference type="InterPro" id="IPR036397">
    <property type="entry name" value="RNaseH_sf"/>
</dbReference>
<dbReference type="Gene3D" id="3.30.420.10">
    <property type="entry name" value="Ribonuclease H-like superfamily/Ribonuclease H"/>
    <property type="match status" value="1"/>
</dbReference>
<accession>A0AA88SR41</accession>
<dbReference type="PANTHER" id="PTHR48475">
    <property type="entry name" value="RIBONUCLEASE H"/>
    <property type="match status" value="1"/>
</dbReference>
<dbReference type="SUPFAM" id="SSF53098">
    <property type="entry name" value="Ribonuclease H-like"/>
    <property type="match status" value="1"/>
</dbReference>
<organism evidence="2 3">
    <name type="scientific">Escallonia herrerae</name>
    <dbReference type="NCBI Taxonomy" id="1293975"/>
    <lineage>
        <taxon>Eukaryota</taxon>
        <taxon>Viridiplantae</taxon>
        <taxon>Streptophyta</taxon>
        <taxon>Embryophyta</taxon>
        <taxon>Tracheophyta</taxon>
        <taxon>Spermatophyta</taxon>
        <taxon>Magnoliopsida</taxon>
        <taxon>eudicotyledons</taxon>
        <taxon>Gunneridae</taxon>
        <taxon>Pentapetalae</taxon>
        <taxon>asterids</taxon>
        <taxon>campanulids</taxon>
        <taxon>Escalloniales</taxon>
        <taxon>Escalloniaceae</taxon>
        <taxon>Escallonia</taxon>
    </lineage>
</organism>
<dbReference type="Pfam" id="PF13456">
    <property type="entry name" value="RVT_3"/>
    <property type="match status" value="1"/>
</dbReference>
<dbReference type="PANTHER" id="PTHR48475:SF2">
    <property type="entry name" value="RIBONUCLEASE H"/>
    <property type="match status" value="1"/>
</dbReference>
<sequence length="165" mass="18949">MDIFTWTATDISGIDPKVITHKLNVDLSKKHVKQRKGTFAPETHEKIEEEVDKLLTANFIAKIYYPDWIANASNNEAEYEAFLIGIRLAHTLKVDSLSVHNDSQLVNNHVLGDYEARDERIVQYLQLLKTLASKFKHFTIRQIPQDQNTQENTLSRLASTEVTEI</sequence>
<feature type="domain" description="RNase H type-1" evidence="1">
    <location>
        <begin position="71"/>
        <end position="155"/>
    </location>
</feature>
<dbReference type="CDD" id="cd09279">
    <property type="entry name" value="RNase_HI_like"/>
    <property type="match status" value="1"/>
</dbReference>
<reference evidence="2" key="1">
    <citation type="submission" date="2022-12" db="EMBL/GenBank/DDBJ databases">
        <title>Draft genome assemblies for two species of Escallonia (Escalloniales).</title>
        <authorList>
            <person name="Chanderbali A."/>
            <person name="Dervinis C."/>
            <person name="Anghel I."/>
            <person name="Soltis D."/>
            <person name="Soltis P."/>
            <person name="Zapata F."/>
        </authorList>
    </citation>
    <scope>NUCLEOTIDE SEQUENCE</scope>
    <source>
        <strain evidence="2">UCBG64.0493</strain>
        <tissue evidence="2">Leaf</tissue>
    </source>
</reference>
<dbReference type="GO" id="GO:0003676">
    <property type="term" value="F:nucleic acid binding"/>
    <property type="evidence" value="ECO:0007669"/>
    <property type="project" value="InterPro"/>
</dbReference>
<evidence type="ECO:0000313" key="2">
    <source>
        <dbReference type="EMBL" id="KAK2997405.1"/>
    </source>
</evidence>
<dbReference type="GO" id="GO:0004523">
    <property type="term" value="F:RNA-DNA hybrid ribonuclease activity"/>
    <property type="evidence" value="ECO:0007669"/>
    <property type="project" value="InterPro"/>
</dbReference>
<evidence type="ECO:0000313" key="3">
    <source>
        <dbReference type="Proteomes" id="UP001188597"/>
    </source>
</evidence>
<proteinExistence type="predicted"/>
<dbReference type="EMBL" id="JAVXUP010004213">
    <property type="protein sequence ID" value="KAK2997405.1"/>
    <property type="molecule type" value="Genomic_DNA"/>
</dbReference>
<keyword evidence="3" id="KW-1185">Reference proteome</keyword>
<protein>
    <recommendedName>
        <fullName evidence="1">RNase H type-1 domain-containing protein</fullName>
    </recommendedName>
</protein>
<comment type="caution">
    <text evidence="2">The sequence shown here is derived from an EMBL/GenBank/DDBJ whole genome shotgun (WGS) entry which is preliminary data.</text>
</comment>
<evidence type="ECO:0000259" key="1">
    <source>
        <dbReference type="Pfam" id="PF13456"/>
    </source>
</evidence>